<dbReference type="AlphaFoldDB" id="A0AAJ5Z1N1"/>
<name>A0AAJ5Z1N1_9BASI</name>
<keyword evidence="4" id="KW-1185">Reference proteome</keyword>
<keyword evidence="1" id="KW-0472">Membrane</keyword>
<keyword evidence="2" id="KW-0732">Signal</keyword>
<accession>A0AAJ5Z1N1</accession>
<evidence type="ECO:0000313" key="4">
    <source>
        <dbReference type="Proteomes" id="UP001217582"/>
    </source>
</evidence>
<evidence type="ECO:0000256" key="1">
    <source>
        <dbReference type="SAM" id="Phobius"/>
    </source>
</evidence>
<keyword evidence="1" id="KW-1133">Transmembrane helix</keyword>
<dbReference type="Proteomes" id="UP001217582">
    <property type="component" value="Chromosome 5"/>
</dbReference>
<gene>
    <name evidence="3" type="ORF">MARU1_002490</name>
</gene>
<evidence type="ECO:0000313" key="3">
    <source>
        <dbReference type="EMBL" id="WFD16453.1"/>
    </source>
</evidence>
<organism evidence="3 4">
    <name type="scientific">Malassezia arunalokei</name>
    <dbReference type="NCBI Taxonomy" id="1514897"/>
    <lineage>
        <taxon>Eukaryota</taxon>
        <taxon>Fungi</taxon>
        <taxon>Dikarya</taxon>
        <taxon>Basidiomycota</taxon>
        <taxon>Ustilaginomycotina</taxon>
        <taxon>Malasseziomycetes</taxon>
        <taxon>Malasseziales</taxon>
        <taxon>Malasseziaceae</taxon>
        <taxon>Malassezia</taxon>
    </lineage>
</organism>
<dbReference type="EMBL" id="CP119920">
    <property type="protein sequence ID" value="WFD16453.1"/>
    <property type="molecule type" value="Genomic_DNA"/>
</dbReference>
<proteinExistence type="predicted"/>
<reference evidence="3 4" key="1">
    <citation type="submission" date="2023-03" db="EMBL/GenBank/DDBJ databases">
        <title>Mating type loci evolution in Malassezia.</title>
        <authorList>
            <person name="Coelho M.A."/>
        </authorList>
    </citation>
    <scope>NUCLEOTIDE SEQUENCE [LARGE SCALE GENOMIC DNA]</scope>
    <source>
        <strain evidence="3 4">CBS 13387</strain>
    </source>
</reference>
<feature type="signal peptide" evidence="2">
    <location>
        <begin position="1"/>
        <end position="29"/>
    </location>
</feature>
<protein>
    <submittedName>
        <fullName evidence="3">Uncharacterized protein</fullName>
    </submittedName>
</protein>
<feature type="transmembrane region" description="Helical" evidence="1">
    <location>
        <begin position="72"/>
        <end position="95"/>
    </location>
</feature>
<evidence type="ECO:0000256" key="2">
    <source>
        <dbReference type="SAM" id="SignalP"/>
    </source>
</evidence>
<sequence>MRARSAGRTGTLFSALVLATTYSLTQVRGAPASTYHILYAHHHPRSAVISSAPKESDKRESEPSVFSPKNSFFPVIIVALISLGLTALGLLVFFLHQTRRKSTDKGTCDEADSTMEKFGHIHPVDLSKPAKVHPVMSSVSRGTPMRFSPNFDSTKYAFLDMNDESFVHCGGSEKAHSLIHDSDSAFSIDIKDSSDGHSLRQSDLCRPCVTHGSPGWNIQAYEESHDEIPATSRPDAS</sequence>
<feature type="chain" id="PRO_5042479383" evidence="2">
    <location>
        <begin position="30"/>
        <end position="237"/>
    </location>
</feature>
<keyword evidence="1" id="KW-0812">Transmembrane</keyword>